<feature type="transmembrane region" description="Helical" evidence="6">
    <location>
        <begin position="328"/>
        <end position="348"/>
    </location>
</feature>
<protein>
    <recommendedName>
        <fullName evidence="9">Polysaccharide biosynthesis protein C-terminal domain-containing protein</fullName>
    </recommendedName>
</protein>
<feature type="transmembrane region" description="Helical" evidence="6">
    <location>
        <begin position="360"/>
        <end position="379"/>
    </location>
</feature>
<dbReference type="InterPro" id="IPR050833">
    <property type="entry name" value="Poly_Biosynth_Transport"/>
</dbReference>
<organism evidence="7 8">
    <name type="scientific">Hymenobacter crusticola</name>
    <dbReference type="NCBI Taxonomy" id="1770526"/>
    <lineage>
        <taxon>Bacteria</taxon>
        <taxon>Pseudomonadati</taxon>
        <taxon>Bacteroidota</taxon>
        <taxon>Cytophagia</taxon>
        <taxon>Cytophagales</taxon>
        <taxon>Hymenobacteraceae</taxon>
        <taxon>Hymenobacter</taxon>
    </lineage>
</organism>
<keyword evidence="8" id="KW-1185">Reference proteome</keyword>
<comment type="subcellular location">
    <subcellularLocation>
        <location evidence="1">Cell membrane</location>
        <topology evidence="1">Multi-pass membrane protein</topology>
    </subcellularLocation>
</comment>
<keyword evidence="5 6" id="KW-0472">Membrane</keyword>
<evidence type="ECO:0000256" key="4">
    <source>
        <dbReference type="ARBA" id="ARBA00022989"/>
    </source>
</evidence>
<feature type="transmembrane region" description="Helical" evidence="6">
    <location>
        <begin position="299"/>
        <end position="322"/>
    </location>
</feature>
<evidence type="ECO:0000313" key="8">
    <source>
        <dbReference type="Proteomes" id="UP000194873"/>
    </source>
</evidence>
<dbReference type="GO" id="GO:0005886">
    <property type="term" value="C:plasma membrane"/>
    <property type="evidence" value="ECO:0007669"/>
    <property type="project" value="UniProtKB-SubCell"/>
</dbReference>
<comment type="caution">
    <text evidence="7">The sequence shown here is derived from an EMBL/GenBank/DDBJ whole genome shotgun (WGS) entry which is preliminary data.</text>
</comment>
<dbReference type="PANTHER" id="PTHR30250">
    <property type="entry name" value="PST FAMILY PREDICTED COLANIC ACID TRANSPORTER"/>
    <property type="match status" value="1"/>
</dbReference>
<dbReference type="AlphaFoldDB" id="A0A243W8M0"/>
<evidence type="ECO:0000256" key="3">
    <source>
        <dbReference type="ARBA" id="ARBA00022692"/>
    </source>
</evidence>
<feature type="transmembrane region" description="Helical" evidence="6">
    <location>
        <begin position="91"/>
        <end position="113"/>
    </location>
</feature>
<reference evidence="7 8" key="1">
    <citation type="submission" date="2017-01" db="EMBL/GenBank/DDBJ databases">
        <title>A new Hymenobacter.</title>
        <authorList>
            <person name="Liang Y."/>
            <person name="Feng F."/>
        </authorList>
    </citation>
    <scope>NUCLEOTIDE SEQUENCE [LARGE SCALE GENOMIC DNA]</scope>
    <source>
        <strain evidence="7">MIMBbqt21</strain>
    </source>
</reference>
<feature type="transmembrane region" description="Helical" evidence="6">
    <location>
        <begin position="20"/>
        <end position="39"/>
    </location>
</feature>
<accession>A0A243W8M0</accession>
<evidence type="ECO:0000256" key="2">
    <source>
        <dbReference type="ARBA" id="ARBA00022475"/>
    </source>
</evidence>
<keyword evidence="4 6" id="KW-1133">Transmembrane helix</keyword>
<dbReference type="PANTHER" id="PTHR30250:SF11">
    <property type="entry name" value="O-ANTIGEN TRANSPORTER-RELATED"/>
    <property type="match status" value="1"/>
</dbReference>
<gene>
    <name evidence="7" type="ORF">BXP70_26015</name>
</gene>
<feature type="transmembrane region" description="Helical" evidence="6">
    <location>
        <begin position="51"/>
        <end position="70"/>
    </location>
</feature>
<keyword evidence="2" id="KW-1003">Cell membrane</keyword>
<sequence>MAMLVRPPRLKLATLPARYWVVAGQAVVSATSFLTNIFLARLCGLSVFGEYSAWQMVLLLALAAQGALITQPMQIVYGQTPSSQHLAYRQALLGIQLLFSLVAVAAVAAGATLLHYATLALPAFLVCLVTTCGQDTARKLLLAEGRVQLALLSDVVSGGGQLLLLLYWAATKVTPTLPAVLWAVGLTTAPALLLSGAALGLGWGRPMLRQFMASHWQQARWLLPTVLLQWASSNALLVFAGWTSNVATLGILRLAQTIMGLFNVGLQAAENYAMPRLSQSFYRQPAQFRQERTRLTRTMLLLAAGPILLLFLLAEPIVSWLHVGSAEYAYVLRWCCLLYVIILLVYPLRLTVRLLAHARPYFVGYVLSIAVSFALARWLVGHWQASGVVLGWIVAQMVLGLYWALAVWRARSSYENEEYRGLAAESL</sequence>
<dbReference type="Proteomes" id="UP000194873">
    <property type="component" value="Unassembled WGS sequence"/>
</dbReference>
<evidence type="ECO:0000256" key="5">
    <source>
        <dbReference type="ARBA" id="ARBA00023136"/>
    </source>
</evidence>
<proteinExistence type="predicted"/>
<keyword evidence="3 6" id="KW-0812">Transmembrane</keyword>
<evidence type="ECO:0000313" key="7">
    <source>
        <dbReference type="EMBL" id="OUJ69828.1"/>
    </source>
</evidence>
<name>A0A243W8M0_9BACT</name>
<evidence type="ECO:0008006" key="9">
    <source>
        <dbReference type="Google" id="ProtNLM"/>
    </source>
</evidence>
<dbReference type="EMBL" id="MTSE01000030">
    <property type="protein sequence ID" value="OUJ69828.1"/>
    <property type="molecule type" value="Genomic_DNA"/>
</dbReference>
<evidence type="ECO:0000256" key="1">
    <source>
        <dbReference type="ARBA" id="ARBA00004651"/>
    </source>
</evidence>
<feature type="transmembrane region" description="Helical" evidence="6">
    <location>
        <begin position="149"/>
        <end position="168"/>
    </location>
</feature>
<feature type="transmembrane region" description="Helical" evidence="6">
    <location>
        <begin position="385"/>
        <end position="405"/>
    </location>
</feature>
<evidence type="ECO:0000256" key="6">
    <source>
        <dbReference type="SAM" id="Phobius"/>
    </source>
</evidence>
<feature type="transmembrane region" description="Helical" evidence="6">
    <location>
        <begin position="180"/>
        <end position="201"/>
    </location>
</feature>